<dbReference type="InterPro" id="IPR000477">
    <property type="entry name" value="RT_dom"/>
</dbReference>
<keyword evidence="3" id="KW-1185">Reference proteome</keyword>
<evidence type="ECO:0000313" key="2">
    <source>
        <dbReference type="Ensembl" id="ENSSRHP00000102460.1"/>
    </source>
</evidence>
<dbReference type="Proteomes" id="UP000472270">
    <property type="component" value="Unassembled WGS sequence"/>
</dbReference>
<dbReference type="SUPFAM" id="SSF56672">
    <property type="entry name" value="DNA/RNA polymerases"/>
    <property type="match status" value="1"/>
</dbReference>
<sequence>MQKEQSNIKQVNQAIKKGLIKSKENWTEERCQDIEDSLKKNNSKKAYQLVKDLTNTKQGRTPTIQDKDGNFMTEEQDILKRWTEYCSELYSYETTPTTPSFTQKWKKSGKQENGPNHQSLIIILPKKGNLQLCQNYRTISLISHPSKVMLKILLNQLKPQADKIIAEEQAGFRHVRSSTEQIFNLRIISERYLQHQQNLYHIFVDFRKAFDRYNINASLIKMIKKKNYDKATSAVYFNSNIGDWFRTTVGVRQGCLLSPTLFNIFIERIMADALEDHEGTVSIGGRTITNLRFADDIVGLAGKVEELANLVEHLDKISTSYGMQINVKSKYANLIVFPATHTFLSPC</sequence>
<dbReference type="CDD" id="cd01650">
    <property type="entry name" value="RT_nLTR_like"/>
    <property type="match status" value="1"/>
</dbReference>
<reference evidence="2" key="2">
    <citation type="submission" date="2025-09" db="UniProtKB">
        <authorList>
            <consortium name="Ensembl"/>
        </authorList>
    </citation>
    <scope>IDENTIFICATION</scope>
</reference>
<dbReference type="AlphaFoldDB" id="A0A673NAR0"/>
<dbReference type="Pfam" id="PF00078">
    <property type="entry name" value="RVT_1"/>
    <property type="match status" value="1"/>
</dbReference>
<protein>
    <recommendedName>
        <fullName evidence="1">Reverse transcriptase domain-containing protein</fullName>
    </recommendedName>
</protein>
<dbReference type="Ensembl" id="ENSSRHT00000105217.1">
    <property type="protein sequence ID" value="ENSSRHP00000102460.1"/>
    <property type="gene ID" value="ENSSRHG00000050172.1"/>
</dbReference>
<dbReference type="PANTHER" id="PTHR47027:SF8">
    <property type="entry name" value="RIBONUCLEASE H"/>
    <property type="match status" value="1"/>
</dbReference>
<name>A0A673NAR0_9TELE</name>
<proteinExistence type="predicted"/>
<accession>A0A673NAR0</accession>
<evidence type="ECO:0000313" key="3">
    <source>
        <dbReference type="Proteomes" id="UP000472270"/>
    </source>
</evidence>
<dbReference type="PROSITE" id="PS50878">
    <property type="entry name" value="RT_POL"/>
    <property type="match status" value="1"/>
</dbReference>
<dbReference type="InterPro" id="IPR043502">
    <property type="entry name" value="DNA/RNA_pol_sf"/>
</dbReference>
<feature type="domain" description="Reverse transcriptase" evidence="1">
    <location>
        <begin position="104"/>
        <end position="347"/>
    </location>
</feature>
<organism evidence="2 3">
    <name type="scientific">Sinocyclocheilus rhinocerous</name>
    <dbReference type="NCBI Taxonomy" id="307959"/>
    <lineage>
        <taxon>Eukaryota</taxon>
        <taxon>Metazoa</taxon>
        <taxon>Chordata</taxon>
        <taxon>Craniata</taxon>
        <taxon>Vertebrata</taxon>
        <taxon>Euteleostomi</taxon>
        <taxon>Actinopterygii</taxon>
        <taxon>Neopterygii</taxon>
        <taxon>Teleostei</taxon>
        <taxon>Ostariophysi</taxon>
        <taxon>Cypriniformes</taxon>
        <taxon>Cyprinidae</taxon>
        <taxon>Cyprininae</taxon>
        <taxon>Sinocyclocheilus</taxon>
    </lineage>
</organism>
<evidence type="ECO:0000259" key="1">
    <source>
        <dbReference type="PROSITE" id="PS50878"/>
    </source>
</evidence>
<dbReference type="PANTHER" id="PTHR47027">
    <property type="entry name" value="REVERSE TRANSCRIPTASE DOMAIN-CONTAINING PROTEIN"/>
    <property type="match status" value="1"/>
</dbReference>
<reference evidence="2" key="1">
    <citation type="submission" date="2025-08" db="UniProtKB">
        <authorList>
            <consortium name="Ensembl"/>
        </authorList>
    </citation>
    <scope>IDENTIFICATION</scope>
</reference>